<feature type="domain" description="N-acetyltransferase" evidence="1">
    <location>
        <begin position="2"/>
        <end position="149"/>
    </location>
</feature>
<protein>
    <submittedName>
        <fullName evidence="2">GNAT family N-acetyltransferase</fullName>
    </submittedName>
</protein>
<dbReference type="InterPro" id="IPR052523">
    <property type="entry name" value="Trichothecene_AcTrans"/>
</dbReference>
<dbReference type="PROSITE" id="PS51186">
    <property type="entry name" value="GNAT"/>
    <property type="match status" value="1"/>
</dbReference>
<dbReference type="RefSeq" id="WP_347705786.1">
    <property type="nucleotide sequence ID" value="NZ_JBDPZD010000005.1"/>
</dbReference>
<dbReference type="Proteomes" id="UP001495147">
    <property type="component" value="Unassembled WGS sequence"/>
</dbReference>
<keyword evidence="3" id="KW-1185">Reference proteome</keyword>
<proteinExistence type="predicted"/>
<dbReference type="InterPro" id="IPR000182">
    <property type="entry name" value="GNAT_dom"/>
</dbReference>
<sequence length="152" mass="17501">MLQTQPVIESDFEAMLALRIEALRESLERLGRFNPDVARARLRAQFRPEWMLHLVQGAERVGYFTVEPQADALHLHHLYLRPAAQGQGIGSWVIEQVKARARQAQLPITLGALRESRANDFYRRHGFELVEVRDFDNQYRWLPERLAAGAAA</sequence>
<organism evidence="2 3">
    <name type="scientific">Roseateles paludis</name>
    <dbReference type="NCBI Taxonomy" id="3145238"/>
    <lineage>
        <taxon>Bacteria</taxon>
        <taxon>Pseudomonadati</taxon>
        <taxon>Pseudomonadota</taxon>
        <taxon>Betaproteobacteria</taxon>
        <taxon>Burkholderiales</taxon>
        <taxon>Sphaerotilaceae</taxon>
        <taxon>Roseateles</taxon>
    </lineage>
</organism>
<accession>A0ABV0G5G9</accession>
<reference evidence="2 3" key="1">
    <citation type="submission" date="2024-05" db="EMBL/GenBank/DDBJ databases">
        <title>Roseateles sp. DJS-2-20 16S ribosomal RNA gene Genome sequencing and assembly.</title>
        <authorList>
            <person name="Woo H."/>
        </authorList>
    </citation>
    <scope>NUCLEOTIDE SEQUENCE [LARGE SCALE GENOMIC DNA]</scope>
    <source>
        <strain evidence="2 3">DJS-2-20</strain>
    </source>
</reference>
<dbReference type="PANTHER" id="PTHR42791">
    <property type="entry name" value="GNAT FAMILY ACETYLTRANSFERASE"/>
    <property type="match status" value="1"/>
</dbReference>
<evidence type="ECO:0000259" key="1">
    <source>
        <dbReference type="PROSITE" id="PS51186"/>
    </source>
</evidence>
<evidence type="ECO:0000313" key="3">
    <source>
        <dbReference type="Proteomes" id="UP001495147"/>
    </source>
</evidence>
<evidence type="ECO:0000313" key="2">
    <source>
        <dbReference type="EMBL" id="MEO3692965.1"/>
    </source>
</evidence>
<dbReference type="PANTHER" id="PTHR42791:SF1">
    <property type="entry name" value="N-ACETYLTRANSFERASE DOMAIN-CONTAINING PROTEIN"/>
    <property type="match status" value="1"/>
</dbReference>
<comment type="caution">
    <text evidence="2">The sequence shown here is derived from an EMBL/GenBank/DDBJ whole genome shotgun (WGS) entry which is preliminary data.</text>
</comment>
<dbReference type="CDD" id="cd04301">
    <property type="entry name" value="NAT_SF"/>
    <property type="match status" value="1"/>
</dbReference>
<dbReference type="Gene3D" id="3.40.630.30">
    <property type="match status" value="1"/>
</dbReference>
<gene>
    <name evidence="2" type="ORF">ABDJ85_15930</name>
</gene>
<dbReference type="SUPFAM" id="SSF55729">
    <property type="entry name" value="Acyl-CoA N-acyltransferases (Nat)"/>
    <property type="match status" value="1"/>
</dbReference>
<dbReference type="Pfam" id="PF13673">
    <property type="entry name" value="Acetyltransf_10"/>
    <property type="match status" value="1"/>
</dbReference>
<dbReference type="InterPro" id="IPR016181">
    <property type="entry name" value="Acyl_CoA_acyltransferase"/>
</dbReference>
<dbReference type="EMBL" id="JBDPZD010000005">
    <property type="protein sequence ID" value="MEO3692965.1"/>
    <property type="molecule type" value="Genomic_DNA"/>
</dbReference>
<name>A0ABV0G5G9_9BURK</name>